<dbReference type="RefSeq" id="WP_248412989.1">
    <property type="nucleotide sequence ID" value="NZ_JALPQF010000009.1"/>
</dbReference>
<evidence type="ECO:0000313" key="10">
    <source>
        <dbReference type="Proteomes" id="UP001203687"/>
    </source>
</evidence>
<feature type="domain" description="HTTM-like" evidence="8">
    <location>
        <begin position="6"/>
        <end position="265"/>
    </location>
</feature>
<reference evidence="9" key="1">
    <citation type="submission" date="2022-04" db="EMBL/GenBank/DDBJ databases">
        <authorList>
            <person name="Ren T."/>
        </authorList>
    </citation>
    <scope>NUCLEOTIDE SEQUENCE</scope>
    <source>
        <strain evidence="9">F63249</strain>
    </source>
</reference>
<evidence type="ECO:0000256" key="6">
    <source>
        <dbReference type="ARBA" id="ARBA00023239"/>
    </source>
</evidence>
<comment type="subcellular location">
    <subcellularLocation>
        <location evidence="1">Endomembrane system</location>
        <topology evidence="1">Multi-pass membrane protein</topology>
    </subcellularLocation>
</comment>
<feature type="transmembrane region" description="Helical" evidence="7">
    <location>
        <begin position="148"/>
        <end position="166"/>
    </location>
</feature>
<feature type="transmembrane region" description="Helical" evidence="7">
    <location>
        <begin position="234"/>
        <end position="261"/>
    </location>
</feature>
<sequence>MNKFLFKHIDNSALIVFRILFGALIFLESVGAIFTGWLRRTLIEPQFTFNFIGFDWLQPLPGQWMYVYYVIMGLFGIGVMLGYKYKMSMLGFTLLWAGTYFMQKSSYNNHYYFLMILNAIMCILPAHRYASLDAKFNPKIKSISMPNWCRWIFIIQLFILYSYASIAKMYPDWLDLSVPELLMKAKKHYALIGNLLQHKFMHYLIAYGGILFDGLIIPLLLWKRTRKIAFFASIFFHLFNSIVFQVGIFPYLSLAFAVFFFEPKVIKGLFLKQKPLYTDNKIDVPGYASVFKVVFVLYFIIQIVLPLRHHVIADDVLWTEEGHRMSWRMMLRSKRGKTSFKVVDKATNNVTEIRLSEYLTRKQIRAVSAKPDFMWQFAKRLKQIYAEKGIDIKVYVSAYISVNGKPSKQLIDPEVDLANEEWNHFKHHDWILPSNRDENN</sequence>
<evidence type="ECO:0000256" key="1">
    <source>
        <dbReference type="ARBA" id="ARBA00004127"/>
    </source>
</evidence>
<dbReference type="PANTHER" id="PTHR12639:SF7">
    <property type="entry name" value="HTTM DOMAIN-CONTAINING PROTEIN"/>
    <property type="match status" value="1"/>
</dbReference>
<accession>A0ABT0H9A1</accession>
<keyword evidence="2 7" id="KW-0812">Transmembrane</keyword>
<feature type="transmembrane region" description="Helical" evidence="7">
    <location>
        <begin position="284"/>
        <end position="305"/>
    </location>
</feature>
<dbReference type="PANTHER" id="PTHR12639">
    <property type="entry name" value="VITAMIN K-DEPENDENT GAMMA-CARBOXYLASE"/>
    <property type="match status" value="1"/>
</dbReference>
<protein>
    <submittedName>
        <fullName evidence="9">HTTM domain-containing protein</fullName>
    </submittedName>
</protein>
<feature type="transmembrane region" description="Helical" evidence="7">
    <location>
        <begin position="12"/>
        <end position="38"/>
    </location>
</feature>
<comment type="caution">
    <text evidence="9">The sequence shown here is derived from an EMBL/GenBank/DDBJ whole genome shotgun (WGS) entry which is preliminary data.</text>
</comment>
<gene>
    <name evidence="9" type="ORF">MUY34_09930</name>
</gene>
<keyword evidence="6" id="KW-0456">Lyase</keyword>
<organism evidence="9 10">
    <name type="scientific">Psychroserpens algicola</name>
    <dbReference type="NCBI Taxonomy" id="1719034"/>
    <lineage>
        <taxon>Bacteria</taxon>
        <taxon>Pseudomonadati</taxon>
        <taxon>Bacteroidota</taxon>
        <taxon>Flavobacteriia</taxon>
        <taxon>Flavobacteriales</taxon>
        <taxon>Flavobacteriaceae</taxon>
        <taxon>Psychroserpens</taxon>
    </lineage>
</organism>
<dbReference type="Pfam" id="PF05090">
    <property type="entry name" value="HTTM"/>
    <property type="match status" value="1"/>
</dbReference>
<feature type="transmembrane region" description="Helical" evidence="7">
    <location>
        <begin position="64"/>
        <end position="82"/>
    </location>
</feature>
<keyword evidence="3 7" id="KW-1133">Transmembrane helix</keyword>
<name>A0ABT0H9A1_9FLAO</name>
<evidence type="ECO:0000256" key="4">
    <source>
        <dbReference type="ARBA" id="ARBA00023136"/>
    </source>
</evidence>
<keyword evidence="5" id="KW-1015">Disulfide bond</keyword>
<dbReference type="Proteomes" id="UP001203687">
    <property type="component" value="Unassembled WGS sequence"/>
</dbReference>
<dbReference type="SMART" id="SM00752">
    <property type="entry name" value="HTTM"/>
    <property type="match status" value="1"/>
</dbReference>
<dbReference type="Pfam" id="PF22777">
    <property type="entry name" value="VKGC_lumenal_dom"/>
    <property type="match status" value="1"/>
</dbReference>
<evidence type="ECO:0000259" key="8">
    <source>
        <dbReference type="SMART" id="SM00752"/>
    </source>
</evidence>
<dbReference type="InterPro" id="IPR011020">
    <property type="entry name" value="HTTM-like"/>
</dbReference>
<dbReference type="InterPro" id="IPR053934">
    <property type="entry name" value="HTTM_dom"/>
</dbReference>
<keyword evidence="10" id="KW-1185">Reference proteome</keyword>
<dbReference type="EMBL" id="JALPQF010000009">
    <property type="protein sequence ID" value="MCK8480943.1"/>
    <property type="molecule type" value="Genomic_DNA"/>
</dbReference>
<keyword evidence="4 7" id="KW-0472">Membrane</keyword>
<proteinExistence type="predicted"/>
<evidence type="ECO:0000256" key="2">
    <source>
        <dbReference type="ARBA" id="ARBA00022692"/>
    </source>
</evidence>
<dbReference type="InterPro" id="IPR053935">
    <property type="entry name" value="VKGC_lumenal_dom"/>
</dbReference>
<evidence type="ECO:0000256" key="5">
    <source>
        <dbReference type="ARBA" id="ARBA00023157"/>
    </source>
</evidence>
<feature type="transmembrane region" description="Helical" evidence="7">
    <location>
        <begin position="109"/>
        <end position="127"/>
    </location>
</feature>
<feature type="transmembrane region" description="Helical" evidence="7">
    <location>
        <begin position="200"/>
        <end position="222"/>
    </location>
</feature>
<evidence type="ECO:0000313" key="9">
    <source>
        <dbReference type="EMBL" id="MCK8480943.1"/>
    </source>
</evidence>
<evidence type="ECO:0000256" key="3">
    <source>
        <dbReference type="ARBA" id="ARBA00022989"/>
    </source>
</evidence>
<evidence type="ECO:0000256" key="7">
    <source>
        <dbReference type="SAM" id="Phobius"/>
    </source>
</evidence>
<dbReference type="InterPro" id="IPR007782">
    <property type="entry name" value="VKG_COase"/>
</dbReference>